<evidence type="ECO:0000313" key="3">
    <source>
        <dbReference type="Proteomes" id="UP001240150"/>
    </source>
</evidence>
<protein>
    <recommendedName>
        <fullName evidence="4">Subtilisin inhibitor domain-containing protein</fullName>
    </recommendedName>
</protein>
<evidence type="ECO:0008006" key="4">
    <source>
        <dbReference type="Google" id="ProtNLM"/>
    </source>
</evidence>
<keyword evidence="3" id="KW-1185">Reference proteome</keyword>
<evidence type="ECO:0000313" key="2">
    <source>
        <dbReference type="EMBL" id="WIM98610.1"/>
    </source>
</evidence>
<keyword evidence="1" id="KW-0732">Signal</keyword>
<feature type="signal peptide" evidence="1">
    <location>
        <begin position="1"/>
        <end position="26"/>
    </location>
</feature>
<dbReference type="Proteomes" id="UP001240150">
    <property type="component" value="Chromosome"/>
</dbReference>
<name>A0ABY8WS30_9ACTN</name>
<proteinExistence type="predicted"/>
<organism evidence="2 3">
    <name type="scientific">Actinoplanes oblitus</name>
    <dbReference type="NCBI Taxonomy" id="3040509"/>
    <lineage>
        <taxon>Bacteria</taxon>
        <taxon>Bacillati</taxon>
        <taxon>Actinomycetota</taxon>
        <taxon>Actinomycetes</taxon>
        <taxon>Micromonosporales</taxon>
        <taxon>Micromonosporaceae</taxon>
        <taxon>Actinoplanes</taxon>
    </lineage>
</organism>
<sequence>MRRIHATVLAATATAAALLAPAAAQAAPTSTTELLGTYGFGRAAVIGDAGVAAGVWRSPAVHSRFAGDDLTVTFSPRTKPRASEQLVYTAAFNEVADAQAECRKVGADGVAHHVWMSFRCQTGFVPSYTLYVR</sequence>
<reference evidence="2 3" key="1">
    <citation type="submission" date="2023-06" db="EMBL/GenBank/DDBJ databases">
        <authorList>
            <person name="Yushchuk O."/>
            <person name="Binda E."/>
            <person name="Ruckert-Reed C."/>
            <person name="Fedorenko V."/>
            <person name="Kalinowski J."/>
            <person name="Marinelli F."/>
        </authorList>
    </citation>
    <scope>NUCLEOTIDE SEQUENCE [LARGE SCALE GENOMIC DNA]</scope>
    <source>
        <strain evidence="2 3">NRRL 3884</strain>
    </source>
</reference>
<evidence type="ECO:0000256" key="1">
    <source>
        <dbReference type="SAM" id="SignalP"/>
    </source>
</evidence>
<dbReference type="EMBL" id="CP126980">
    <property type="protein sequence ID" value="WIM98610.1"/>
    <property type="molecule type" value="Genomic_DNA"/>
</dbReference>
<dbReference type="RefSeq" id="WP_284919991.1">
    <property type="nucleotide sequence ID" value="NZ_CP126980.1"/>
</dbReference>
<accession>A0ABY8WS30</accession>
<gene>
    <name evidence="2" type="ORF">ACTOB_002214</name>
</gene>
<feature type="chain" id="PRO_5046841518" description="Subtilisin inhibitor domain-containing protein" evidence="1">
    <location>
        <begin position="27"/>
        <end position="133"/>
    </location>
</feature>